<feature type="chain" id="PRO_5011493009" description="DUF4309 domain-containing protein" evidence="2">
    <location>
        <begin position="31"/>
        <end position="216"/>
    </location>
</feature>
<dbReference type="PROSITE" id="PS51257">
    <property type="entry name" value="PROKAR_LIPOPROTEIN"/>
    <property type="match status" value="1"/>
</dbReference>
<evidence type="ECO:0008006" key="5">
    <source>
        <dbReference type="Google" id="ProtNLM"/>
    </source>
</evidence>
<reference evidence="3 4" key="1">
    <citation type="submission" date="2016-10" db="EMBL/GenBank/DDBJ databases">
        <authorList>
            <person name="de Groot N.N."/>
        </authorList>
    </citation>
    <scope>NUCLEOTIDE SEQUENCE [LARGE SCALE GENOMIC DNA]</scope>
    <source>
        <strain evidence="3 4">DSM 44778</strain>
    </source>
</reference>
<proteinExistence type="predicted"/>
<evidence type="ECO:0000313" key="3">
    <source>
        <dbReference type="EMBL" id="SFJ39097.1"/>
    </source>
</evidence>
<feature type="compositionally biased region" description="Basic and acidic residues" evidence="1">
    <location>
        <begin position="71"/>
        <end position="81"/>
    </location>
</feature>
<dbReference type="EMBL" id="FORR01000008">
    <property type="protein sequence ID" value="SFJ39097.1"/>
    <property type="molecule type" value="Genomic_DNA"/>
</dbReference>
<evidence type="ECO:0000256" key="2">
    <source>
        <dbReference type="SAM" id="SignalP"/>
    </source>
</evidence>
<feature type="signal peptide" evidence="2">
    <location>
        <begin position="1"/>
        <end position="30"/>
    </location>
</feature>
<sequence length="216" mass="23255">MKKVPLFVSMVASVCLLSACSLLGSTDAKAPSASNSSNSSSQQPSNSNPANSGSNPSSDPSSTDSAQNSKQGDHKKDKDSNVDTNVDKTTLTNLYNEAKQGKVAGCEFPVGTKLQEIIDKWGEPNGGDPGTAVYTKKKCSFDTDFSDTNTEMSNLKVVAVHGNQAKFKKIKIDHVKKELGKPMSQKGKVMIYQAEAFKLKFYYDSNNRVTNVVVSK</sequence>
<keyword evidence="4" id="KW-1185">Reference proteome</keyword>
<evidence type="ECO:0000256" key="1">
    <source>
        <dbReference type="SAM" id="MobiDB-lite"/>
    </source>
</evidence>
<dbReference type="AlphaFoldDB" id="A0A1I3R159"/>
<keyword evidence="2" id="KW-0732">Signal</keyword>
<feature type="region of interest" description="Disordered" evidence="1">
    <location>
        <begin position="27"/>
        <end position="85"/>
    </location>
</feature>
<dbReference type="Pfam" id="PF14172">
    <property type="entry name" value="DUF4309"/>
    <property type="match status" value="1"/>
</dbReference>
<dbReference type="InterPro" id="IPR025453">
    <property type="entry name" value="DUF4309"/>
</dbReference>
<gene>
    <name evidence="3" type="ORF">SAMN05421852_108173</name>
</gene>
<dbReference type="Proteomes" id="UP000199545">
    <property type="component" value="Unassembled WGS sequence"/>
</dbReference>
<accession>A0A1I3R159</accession>
<protein>
    <recommendedName>
        <fullName evidence="5">DUF4309 domain-containing protein</fullName>
    </recommendedName>
</protein>
<name>A0A1I3R159_9BACL</name>
<feature type="compositionally biased region" description="Low complexity" evidence="1">
    <location>
        <begin position="27"/>
        <end position="69"/>
    </location>
</feature>
<evidence type="ECO:0000313" key="4">
    <source>
        <dbReference type="Proteomes" id="UP000199545"/>
    </source>
</evidence>
<organism evidence="3 4">
    <name type="scientific">Thermoflavimicrobium dichotomicum</name>
    <dbReference type="NCBI Taxonomy" id="46223"/>
    <lineage>
        <taxon>Bacteria</taxon>
        <taxon>Bacillati</taxon>
        <taxon>Bacillota</taxon>
        <taxon>Bacilli</taxon>
        <taxon>Bacillales</taxon>
        <taxon>Thermoactinomycetaceae</taxon>
        <taxon>Thermoflavimicrobium</taxon>
    </lineage>
</organism>